<gene>
    <name evidence="1" type="ORF">ACAOBT_LOCUS4169</name>
</gene>
<proteinExistence type="predicted"/>
<dbReference type="Proteomes" id="UP001152888">
    <property type="component" value="Unassembled WGS sequence"/>
</dbReference>
<reference evidence="1" key="1">
    <citation type="submission" date="2022-03" db="EMBL/GenBank/DDBJ databases">
        <authorList>
            <person name="Sayadi A."/>
        </authorList>
    </citation>
    <scope>NUCLEOTIDE SEQUENCE</scope>
</reference>
<evidence type="ECO:0000313" key="2">
    <source>
        <dbReference type="Proteomes" id="UP001152888"/>
    </source>
</evidence>
<comment type="caution">
    <text evidence="1">The sequence shown here is derived from an EMBL/GenBank/DDBJ whole genome shotgun (WGS) entry which is preliminary data.</text>
</comment>
<name>A0A9P0K0X8_ACAOB</name>
<dbReference type="AlphaFoldDB" id="A0A9P0K0X8"/>
<protein>
    <submittedName>
        <fullName evidence="1">Uncharacterized protein</fullName>
    </submittedName>
</protein>
<accession>A0A9P0K0X8</accession>
<keyword evidence="2" id="KW-1185">Reference proteome</keyword>
<sequence length="83" mass="9540">MFALAVDRRKTLKAHLAWRRATFQQASGNTAVPLTLKFANEPAVLQEEEREESKKRKTGLGRRELRRRDAAVLSDLPSKFLVY</sequence>
<evidence type="ECO:0000313" key="1">
    <source>
        <dbReference type="EMBL" id="CAH1961461.1"/>
    </source>
</evidence>
<organism evidence="1 2">
    <name type="scientific">Acanthoscelides obtectus</name>
    <name type="common">Bean weevil</name>
    <name type="synonym">Bruchus obtectus</name>
    <dbReference type="NCBI Taxonomy" id="200917"/>
    <lineage>
        <taxon>Eukaryota</taxon>
        <taxon>Metazoa</taxon>
        <taxon>Ecdysozoa</taxon>
        <taxon>Arthropoda</taxon>
        <taxon>Hexapoda</taxon>
        <taxon>Insecta</taxon>
        <taxon>Pterygota</taxon>
        <taxon>Neoptera</taxon>
        <taxon>Endopterygota</taxon>
        <taxon>Coleoptera</taxon>
        <taxon>Polyphaga</taxon>
        <taxon>Cucujiformia</taxon>
        <taxon>Chrysomeloidea</taxon>
        <taxon>Chrysomelidae</taxon>
        <taxon>Bruchinae</taxon>
        <taxon>Bruchini</taxon>
        <taxon>Acanthoscelides</taxon>
    </lineage>
</organism>
<dbReference type="EMBL" id="CAKOFQ010006695">
    <property type="protein sequence ID" value="CAH1961461.1"/>
    <property type="molecule type" value="Genomic_DNA"/>
</dbReference>